<name>B0TER0_HELMI</name>
<proteinExistence type="predicted"/>
<dbReference type="AlphaFoldDB" id="B0TER0"/>
<dbReference type="KEGG" id="hmo:HM1_1742"/>
<sequence>MQGGTRPWLNADAAEQINKKIKQFTQDKQITQFTQDKRDRQIGQKGKPKKTDALPPCWKNIGKSGAH</sequence>
<evidence type="ECO:0000313" key="2">
    <source>
        <dbReference type="EMBL" id="ABZ84312.1"/>
    </source>
</evidence>
<evidence type="ECO:0000256" key="1">
    <source>
        <dbReference type="SAM" id="MobiDB-lite"/>
    </source>
</evidence>
<evidence type="ECO:0000313" key="3">
    <source>
        <dbReference type="Proteomes" id="UP000008550"/>
    </source>
</evidence>
<protein>
    <submittedName>
        <fullName evidence="2">Uncharacterized protein</fullName>
    </submittedName>
</protein>
<keyword evidence="3" id="KW-1185">Reference proteome</keyword>
<dbReference type="Proteomes" id="UP000008550">
    <property type="component" value="Chromosome"/>
</dbReference>
<gene>
    <name evidence="2" type="ORF">HM1_1742</name>
</gene>
<organism evidence="2 3">
    <name type="scientific">Heliobacterium modesticaldum (strain ATCC 51547 / Ice1)</name>
    <dbReference type="NCBI Taxonomy" id="498761"/>
    <lineage>
        <taxon>Bacteria</taxon>
        <taxon>Bacillati</taxon>
        <taxon>Bacillota</taxon>
        <taxon>Clostridia</taxon>
        <taxon>Eubacteriales</taxon>
        <taxon>Heliobacteriaceae</taxon>
        <taxon>Heliomicrobium</taxon>
    </lineage>
</organism>
<accession>B0TER0</accession>
<dbReference type="HOGENOM" id="CLU_2806565_0_0_9"/>
<reference evidence="2 3" key="1">
    <citation type="journal article" date="2008" name="J. Bacteriol.">
        <title>The genome of Heliobacterium modesticaldum, a phototrophic representative of the Firmicutes containing the simplest photosynthetic apparatus.</title>
        <authorList>
            <person name="Sattley W.M."/>
            <person name="Madigan M.T."/>
            <person name="Swingley W.D."/>
            <person name="Cheung P.C."/>
            <person name="Clocksin K.M."/>
            <person name="Conrad A.L."/>
            <person name="Dejesa L.C."/>
            <person name="Honchak B.M."/>
            <person name="Jung D.O."/>
            <person name="Karbach L.E."/>
            <person name="Kurdoglu A."/>
            <person name="Lahiri S."/>
            <person name="Mastrian S.D."/>
            <person name="Page L.E."/>
            <person name="Taylor H.L."/>
            <person name="Wang Z.T."/>
            <person name="Raymond J."/>
            <person name="Chen M."/>
            <person name="Blankenship R.E."/>
            <person name="Touchman J.W."/>
        </authorList>
    </citation>
    <scope>NUCLEOTIDE SEQUENCE [LARGE SCALE GENOMIC DNA]</scope>
    <source>
        <strain evidence="3">ATCC 51547 / Ice1</strain>
    </source>
</reference>
<dbReference type="EMBL" id="CP000930">
    <property type="protein sequence ID" value="ABZ84312.1"/>
    <property type="molecule type" value="Genomic_DNA"/>
</dbReference>
<feature type="region of interest" description="Disordered" evidence="1">
    <location>
        <begin position="29"/>
        <end position="67"/>
    </location>
</feature>